<organism evidence="1 2">
    <name type="scientific">Meloidogyne hapla</name>
    <name type="common">Root-knot nematode worm</name>
    <dbReference type="NCBI Taxonomy" id="6305"/>
    <lineage>
        <taxon>Eukaryota</taxon>
        <taxon>Metazoa</taxon>
        <taxon>Ecdysozoa</taxon>
        <taxon>Nematoda</taxon>
        <taxon>Chromadorea</taxon>
        <taxon>Rhabditida</taxon>
        <taxon>Tylenchina</taxon>
        <taxon>Tylenchomorpha</taxon>
        <taxon>Tylenchoidea</taxon>
        <taxon>Meloidogynidae</taxon>
        <taxon>Meloidogyninae</taxon>
        <taxon>Meloidogyne</taxon>
    </lineage>
</organism>
<reference evidence="2" key="1">
    <citation type="submission" date="2016-11" db="UniProtKB">
        <authorList>
            <consortium name="WormBaseParasite"/>
        </authorList>
    </citation>
    <scope>IDENTIFICATION</scope>
</reference>
<dbReference type="AlphaFoldDB" id="A0A1I8BN59"/>
<sequence length="227" mass="26389">MVNGKDVPGTSKRKHAEKSQIEASTEYFDFEKNAPVYNFALEKRWRSYLDGREEYNDGEIVEVFYPPKLLIYLATLIKTYSSHNQKRFIAEIQIGPNEEKIINEETYYMRKALKVGQLVAVHNTNYKTKAEEFVLAKVKKINKTKYDVQFEQIPIDGKVSERYPVSLTVTKVFFVGEEVEVKDSKNGWIKAKVLKIPGGYRVPYKVEVENTKKELDIPAVKMRKIDH</sequence>
<accession>A0A1I8BN59</accession>
<dbReference type="WBParaSite" id="MhA1_Contig317.frz3.gene1">
    <property type="protein sequence ID" value="MhA1_Contig317.frz3.gene1"/>
    <property type="gene ID" value="MhA1_Contig317.frz3.gene1"/>
</dbReference>
<evidence type="ECO:0000313" key="2">
    <source>
        <dbReference type="WBParaSite" id="MhA1_Contig317.frz3.gene1"/>
    </source>
</evidence>
<keyword evidence="1" id="KW-1185">Reference proteome</keyword>
<proteinExistence type="predicted"/>
<evidence type="ECO:0000313" key="1">
    <source>
        <dbReference type="Proteomes" id="UP000095281"/>
    </source>
</evidence>
<protein>
    <submittedName>
        <fullName evidence="2">Agenet-like domain-containing protein</fullName>
    </submittedName>
</protein>
<dbReference type="Proteomes" id="UP000095281">
    <property type="component" value="Unplaced"/>
</dbReference>
<name>A0A1I8BN59_MELHA</name>